<sequence>MDQYITVHKKPSRAMSTVALTLAQSNLVRRHRDNTTDSRPHHVRRRRQQLDRAPDLPKAGESQ</sequence>
<organism evidence="2">
    <name type="scientific">Fusarium oxysporum f. sp. cepae</name>
    <dbReference type="NCBI Taxonomy" id="396571"/>
    <lineage>
        <taxon>Eukaryota</taxon>
        <taxon>Fungi</taxon>
        <taxon>Dikarya</taxon>
        <taxon>Ascomycota</taxon>
        <taxon>Pezizomycotina</taxon>
        <taxon>Sordariomycetes</taxon>
        <taxon>Hypocreomycetidae</taxon>
        <taxon>Hypocreales</taxon>
        <taxon>Nectriaceae</taxon>
        <taxon>Fusarium</taxon>
        <taxon>Fusarium oxysporum species complex</taxon>
    </lineage>
</organism>
<comment type="caution">
    <text evidence="2">The sequence shown here is derived from an EMBL/GenBank/DDBJ whole genome shotgun (WGS) entry which is preliminary data.</text>
</comment>
<feature type="region of interest" description="Disordered" evidence="1">
    <location>
        <begin position="25"/>
        <end position="63"/>
    </location>
</feature>
<accession>A0A3L6N507</accession>
<evidence type="ECO:0000256" key="1">
    <source>
        <dbReference type="SAM" id="MobiDB-lite"/>
    </source>
</evidence>
<dbReference type="EMBL" id="MRCU01000009">
    <property type="protein sequence ID" value="RKK12045.1"/>
    <property type="molecule type" value="Genomic_DNA"/>
</dbReference>
<reference evidence="2" key="1">
    <citation type="journal article" date="2018" name="Sci. Rep.">
        <title>Characterisation of pathogen-specific regions and novel effector candidates in Fusarium oxysporum f. sp. cepae.</title>
        <authorList>
            <person name="Armitage A.D."/>
            <person name="Taylor A."/>
            <person name="Sobczyk M.K."/>
            <person name="Baxter L."/>
            <person name="Greenfield B.P."/>
            <person name="Bates H.J."/>
            <person name="Wilson F."/>
            <person name="Jackson A.C."/>
            <person name="Ott S."/>
            <person name="Harrison R.J."/>
            <person name="Clarkson J.P."/>
        </authorList>
    </citation>
    <scope>NUCLEOTIDE SEQUENCE [LARGE SCALE GENOMIC DNA]</scope>
    <source>
        <strain evidence="2">FoC_Fus2</strain>
    </source>
</reference>
<proteinExistence type="predicted"/>
<gene>
    <name evidence="2" type="ORF">BFJ65_g13921</name>
</gene>
<dbReference type="Proteomes" id="UP000270866">
    <property type="component" value="Chromosome 11"/>
</dbReference>
<dbReference type="AlphaFoldDB" id="A0A3L6N507"/>
<name>A0A3L6N507_FUSOX</name>
<evidence type="ECO:0000313" key="2">
    <source>
        <dbReference type="EMBL" id="RKK12045.1"/>
    </source>
</evidence>
<protein>
    <submittedName>
        <fullName evidence="2">Uncharacterized protein</fullName>
    </submittedName>
</protein>